<keyword evidence="1" id="KW-0812">Transmembrane</keyword>
<dbReference type="Pfam" id="PF20153">
    <property type="entry name" value="DUF6535"/>
    <property type="match status" value="1"/>
</dbReference>
<keyword evidence="1" id="KW-1133">Transmembrane helix</keyword>
<reference evidence="3" key="1">
    <citation type="submission" date="2023-03" db="EMBL/GenBank/DDBJ databases">
        <title>Massive genome expansion in bonnet fungi (Mycena s.s.) driven by repeated elements and novel gene families across ecological guilds.</title>
        <authorList>
            <consortium name="Lawrence Berkeley National Laboratory"/>
            <person name="Harder C.B."/>
            <person name="Miyauchi S."/>
            <person name="Viragh M."/>
            <person name="Kuo A."/>
            <person name="Thoen E."/>
            <person name="Andreopoulos B."/>
            <person name="Lu D."/>
            <person name="Skrede I."/>
            <person name="Drula E."/>
            <person name="Henrissat B."/>
            <person name="Morin E."/>
            <person name="Kohler A."/>
            <person name="Barry K."/>
            <person name="LaButti K."/>
            <person name="Morin E."/>
            <person name="Salamov A."/>
            <person name="Lipzen A."/>
            <person name="Mereny Z."/>
            <person name="Hegedus B."/>
            <person name="Baldrian P."/>
            <person name="Stursova M."/>
            <person name="Weitz H."/>
            <person name="Taylor A."/>
            <person name="Grigoriev I.V."/>
            <person name="Nagy L.G."/>
            <person name="Martin F."/>
            <person name="Kauserud H."/>
        </authorList>
    </citation>
    <scope>NUCLEOTIDE SEQUENCE</scope>
    <source>
        <strain evidence="3">CBHHK182m</strain>
    </source>
</reference>
<feature type="domain" description="DUF6535" evidence="2">
    <location>
        <begin position="72"/>
        <end position="177"/>
    </location>
</feature>
<sequence length="235" mass="26585">MEDLNPPEYTRFNEAPPPYRPSSWGHAVRYGAVEHDVPVEKMRQFDELKTQQELQLLLGVLFLIALTPMFREALPMLGEPTASLHVMRVYGWFGMALFLSIRMVFVSLLCRHWLIQNNPNLLPLQARRSPGSLMQMDQATRKSVTKFIMNRLIAYGSVMLYPTIFCLVVGLIDFFWQLYPALVVTVCGIFGGGPVLSSLSRFKGPTRSIVHQSWRRVRGWSATGQGVEVGDLALG</sequence>
<keyword evidence="4" id="KW-1185">Reference proteome</keyword>
<dbReference type="InterPro" id="IPR045338">
    <property type="entry name" value="DUF6535"/>
</dbReference>
<proteinExistence type="predicted"/>
<evidence type="ECO:0000313" key="3">
    <source>
        <dbReference type="EMBL" id="KAJ7784683.1"/>
    </source>
</evidence>
<evidence type="ECO:0000256" key="1">
    <source>
        <dbReference type="SAM" id="Phobius"/>
    </source>
</evidence>
<organism evidence="3 4">
    <name type="scientific">Mycena metata</name>
    <dbReference type="NCBI Taxonomy" id="1033252"/>
    <lineage>
        <taxon>Eukaryota</taxon>
        <taxon>Fungi</taxon>
        <taxon>Dikarya</taxon>
        <taxon>Basidiomycota</taxon>
        <taxon>Agaricomycotina</taxon>
        <taxon>Agaricomycetes</taxon>
        <taxon>Agaricomycetidae</taxon>
        <taxon>Agaricales</taxon>
        <taxon>Marasmiineae</taxon>
        <taxon>Mycenaceae</taxon>
        <taxon>Mycena</taxon>
    </lineage>
</organism>
<feature type="transmembrane region" description="Helical" evidence="1">
    <location>
        <begin position="90"/>
        <end position="110"/>
    </location>
</feature>
<accession>A0AAD7KHD7</accession>
<protein>
    <recommendedName>
        <fullName evidence="2">DUF6535 domain-containing protein</fullName>
    </recommendedName>
</protein>
<dbReference type="EMBL" id="JARKIB010000002">
    <property type="protein sequence ID" value="KAJ7784683.1"/>
    <property type="molecule type" value="Genomic_DNA"/>
</dbReference>
<feature type="transmembrane region" description="Helical" evidence="1">
    <location>
        <begin position="178"/>
        <end position="199"/>
    </location>
</feature>
<gene>
    <name evidence="3" type="ORF">B0H16DRAFT_1493418</name>
</gene>
<keyword evidence="1" id="KW-0472">Membrane</keyword>
<evidence type="ECO:0000313" key="4">
    <source>
        <dbReference type="Proteomes" id="UP001215598"/>
    </source>
</evidence>
<dbReference type="Proteomes" id="UP001215598">
    <property type="component" value="Unassembled WGS sequence"/>
</dbReference>
<dbReference type="AlphaFoldDB" id="A0AAD7KHD7"/>
<evidence type="ECO:0000259" key="2">
    <source>
        <dbReference type="Pfam" id="PF20153"/>
    </source>
</evidence>
<feature type="transmembrane region" description="Helical" evidence="1">
    <location>
        <begin position="152"/>
        <end position="172"/>
    </location>
</feature>
<feature type="transmembrane region" description="Helical" evidence="1">
    <location>
        <begin position="54"/>
        <end position="70"/>
    </location>
</feature>
<comment type="caution">
    <text evidence="3">The sequence shown here is derived from an EMBL/GenBank/DDBJ whole genome shotgun (WGS) entry which is preliminary data.</text>
</comment>
<name>A0AAD7KHD7_9AGAR</name>